<dbReference type="Gene3D" id="3.30.2350.20">
    <property type="entry name" value="TruD, catalytic domain"/>
    <property type="match status" value="1"/>
</dbReference>
<dbReference type="GO" id="GO:0005634">
    <property type="term" value="C:nucleus"/>
    <property type="evidence" value="ECO:0007669"/>
    <property type="project" value="TreeGrafter"/>
</dbReference>
<dbReference type="GO" id="GO:0003723">
    <property type="term" value="F:RNA binding"/>
    <property type="evidence" value="ECO:0007669"/>
    <property type="project" value="InterPro"/>
</dbReference>
<name>A0AAN8UTZ7_9MAGN</name>
<dbReference type="PANTHER" id="PTHR13326">
    <property type="entry name" value="TRNA PSEUDOURIDINE SYNTHASE D"/>
    <property type="match status" value="1"/>
</dbReference>
<gene>
    <name evidence="1" type="ORF">RJ641_020564</name>
</gene>
<reference evidence="1 2" key="1">
    <citation type="submission" date="2023-12" db="EMBL/GenBank/DDBJ databases">
        <title>A high-quality genome assembly for Dillenia turbinata (Dilleniales).</title>
        <authorList>
            <person name="Chanderbali A."/>
        </authorList>
    </citation>
    <scope>NUCLEOTIDE SEQUENCE [LARGE SCALE GENOMIC DNA]</scope>
    <source>
        <strain evidence="1">LSX21</strain>
        <tissue evidence="1">Leaf</tissue>
    </source>
</reference>
<dbReference type="GO" id="GO:0001522">
    <property type="term" value="P:pseudouridine synthesis"/>
    <property type="evidence" value="ECO:0007669"/>
    <property type="project" value="InterPro"/>
</dbReference>
<dbReference type="InterPro" id="IPR001656">
    <property type="entry name" value="PsdUridine_synth_TruD"/>
</dbReference>
<dbReference type="InterPro" id="IPR020103">
    <property type="entry name" value="PsdUridine_synth_cat_dom_sf"/>
</dbReference>
<dbReference type="InterPro" id="IPR042214">
    <property type="entry name" value="TruD_catalytic"/>
</dbReference>
<evidence type="ECO:0000313" key="2">
    <source>
        <dbReference type="Proteomes" id="UP001370490"/>
    </source>
</evidence>
<accession>A0AAN8UTZ7</accession>
<dbReference type="EMBL" id="JBAMMX010000025">
    <property type="protein sequence ID" value="KAK6915447.1"/>
    <property type="molecule type" value="Genomic_DNA"/>
</dbReference>
<keyword evidence="2" id="KW-1185">Reference proteome</keyword>
<evidence type="ECO:0000313" key="1">
    <source>
        <dbReference type="EMBL" id="KAK6915447.1"/>
    </source>
</evidence>
<dbReference type="PANTHER" id="PTHR13326:SF21">
    <property type="entry name" value="PSEUDOURIDYLATE SYNTHASE PUS7L"/>
    <property type="match status" value="1"/>
</dbReference>
<proteinExistence type="predicted"/>
<comment type="caution">
    <text evidence="1">The sequence shown here is derived from an EMBL/GenBank/DDBJ whole genome shotgun (WGS) entry which is preliminary data.</text>
</comment>
<sequence>MTLLGREFSITGMTGGYRRIFQRPKDYEWELLKYTDESLPLAETDLDIITKLKPVNRANDVKLRTLEKEGPVSAKQFKINGVECADLSSVNHEMNAERGVEVQQVKSLDNAKVPETKTALKLGFTLPASCYATMAIRELLKQSTSVSSQV</sequence>
<dbReference type="Proteomes" id="UP001370490">
    <property type="component" value="Unassembled WGS sequence"/>
</dbReference>
<evidence type="ECO:0008006" key="3">
    <source>
        <dbReference type="Google" id="ProtNLM"/>
    </source>
</evidence>
<protein>
    <recommendedName>
        <fullName evidence="3">TRUD domain-containing protein</fullName>
    </recommendedName>
</protein>
<dbReference type="SUPFAM" id="SSF55120">
    <property type="entry name" value="Pseudouridine synthase"/>
    <property type="match status" value="1"/>
</dbReference>
<organism evidence="1 2">
    <name type="scientific">Dillenia turbinata</name>
    <dbReference type="NCBI Taxonomy" id="194707"/>
    <lineage>
        <taxon>Eukaryota</taxon>
        <taxon>Viridiplantae</taxon>
        <taxon>Streptophyta</taxon>
        <taxon>Embryophyta</taxon>
        <taxon>Tracheophyta</taxon>
        <taxon>Spermatophyta</taxon>
        <taxon>Magnoliopsida</taxon>
        <taxon>eudicotyledons</taxon>
        <taxon>Gunneridae</taxon>
        <taxon>Pentapetalae</taxon>
        <taxon>Dilleniales</taxon>
        <taxon>Dilleniaceae</taxon>
        <taxon>Dillenia</taxon>
    </lineage>
</organism>
<dbReference type="GO" id="GO:0009982">
    <property type="term" value="F:pseudouridine synthase activity"/>
    <property type="evidence" value="ECO:0007669"/>
    <property type="project" value="InterPro"/>
</dbReference>
<dbReference type="AlphaFoldDB" id="A0AAN8UTZ7"/>